<dbReference type="EMBL" id="UGMS01000003">
    <property type="protein sequence ID" value="STW78970.1"/>
    <property type="molecule type" value="Genomic_DNA"/>
</dbReference>
<evidence type="ECO:0000313" key="2">
    <source>
        <dbReference type="Proteomes" id="UP000254863"/>
    </source>
</evidence>
<reference evidence="1 2" key="1">
    <citation type="submission" date="2018-06" db="EMBL/GenBank/DDBJ databases">
        <authorList>
            <consortium name="Pathogen Informatics"/>
            <person name="Doyle S."/>
        </authorList>
    </citation>
    <scope>NUCLEOTIDE SEQUENCE [LARGE SCALE GENOMIC DNA]</scope>
    <source>
        <strain evidence="1 2">NCTC11685</strain>
    </source>
</reference>
<sequence>MRPLLDGVDFEWLCNPEQFNADGTLVVRVMKLGEPDEKGRRRPVETD</sequence>
<dbReference type="Proteomes" id="UP000254863">
    <property type="component" value="Unassembled WGS sequence"/>
</dbReference>
<organism evidence="1 2">
    <name type="scientific">Klebsiella michiganensis</name>
    <dbReference type="NCBI Taxonomy" id="1134687"/>
    <lineage>
        <taxon>Bacteria</taxon>
        <taxon>Pseudomonadati</taxon>
        <taxon>Pseudomonadota</taxon>
        <taxon>Gammaproteobacteria</taxon>
        <taxon>Enterobacterales</taxon>
        <taxon>Enterobacteriaceae</taxon>
        <taxon>Klebsiella/Raoultella group</taxon>
        <taxon>Klebsiella</taxon>
    </lineage>
</organism>
<proteinExistence type="predicted"/>
<gene>
    <name evidence="1" type="ORF">NCTC11685_06289</name>
</gene>
<comment type="caution">
    <text evidence="1">The sequence shown here is derived from an EMBL/GenBank/DDBJ whole genome shotgun (WGS) entry which is preliminary data.</text>
</comment>
<accession>A0A7H4PKP7</accession>
<protein>
    <submittedName>
        <fullName evidence="1">Oxidoreductase</fullName>
    </submittedName>
</protein>
<name>A0A7H4PKP7_9ENTR</name>
<dbReference type="AlphaFoldDB" id="A0A7H4PKP7"/>
<evidence type="ECO:0000313" key="1">
    <source>
        <dbReference type="EMBL" id="STW78970.1"/>
    </source>
</evidence>